<proteinExistence type="predicted"/>
<dbReference type="AlphaFoldDB" id="A0A9N8DLP9"/>
<keyword evidence="2" id="KW-1185">Reference proteome</keyword>
<gene>
    <name evidence="1" type="ORF">SEMRO_228_G092840.1</name>
</gene>
<evidence type="ECO:0000313" key="2">
    <source>
        <dbReference type="Proteomes" id="UP001153069"/>
    </source>
</evidence>
<name>A0A9N8DLP9_9STRA</name>
<sequence>MKGASAGCKRKVKVECWIPGVSTKVDEYEKTVEVIVPIEEATIKSVKLLIIDQLIASLEEERDDCEAKNQLNYGETHLFTKELCAQAAPLKSDTNLPERKKPATSLFCELDPDLKARRTLEEATLILHQMIVSLKEERDDWDVKKLLNFGETHLFRKELCTQAAPLTPDRTLPKSKKPSTSLFHELDPDDSNIWELDHGLGGKEKLYFFVDFVFNIATNCASLSQQSFKLPLVQFREPKCTLEDAKQALRKRTGLDTGIMHLFYNGSELIQWDGYANTNTRSNFCLQPRESDARSLWNLPFYRIRDHSIESAVFIL</sequence>
<evidence type="ECO:0000313" key="1">
    <source>
        <dbReference type="EMBL" id="CAB9505367.1"/>
    </source>
</evidence>
<comment type="caution">
    <text evidence="1">The sequence shown here is derived from an EMBL/GenBank/DDBJ whole genome shotgun (WGS) entry which is preliminary data.</text>
</comment>
<protein>
    <submittedName>
        <fullName evidence="1">Uncharacterized protein</fullName>
    </submittedName>
</protein>
<organism evidence="1 2">
    <name type="scientific">Seminavis robusta</name>
    <dbReference type="NCBI Taxonomy" id="568900"/>
    <lineage>
        <taxon>Eukaryota</taxon>
        <taxon>Sar</taxon>
        <taxon>Stramenopiles</taxon>
        <taxon>Ochrophyta</taxon>
        <taxon>Bacillariophyta</taxon>
        <taxon>Bacillariophyceae</taxon>
        <taxon>Bacillariophycidae</taxon>
        <taxon>Naviculales</taxon>
        <taxon>Naviculaceae</taxon>
        <taxon>Seminavis</taxon>
    </lineage>
</organism>
<accession>A0A9N8DLP9</accession>
<reference evidence="1" key="1">
    <citation type="submission" date="2020-06" db="EMBL/GenBank/DDBJ databases">
        <authorList>
            <consortium name="Plant Systems Biology data submission"/>
        </authorList>
    </citation>
    <scope>NUCLEOTIDE SEQUENCE</scope>
    <source>
        <strain evidence="1">D6</strain>
    </source>
</reference>
<dbReference type="Proteomes" id="UP001153069">
    <property type="component" value="Unassembled WGS sequence"/>
</dbReference>
<dbReference type="EMBL" id="CAICTM010000227">
    <property type="protein sequence ID" value="CAB9505367.1"/>
    <property type="molecule type" value="Genomic_DNA"/>
</dbReference>